<keyword evidence="2" id="KW-1185">Reference proteome</keyword>
<proteinExistence type="predicted"/>
<evidence type="ECO:0000313" key="1">
    <source>
        <dbReference type="EMBL" id="KAF7834858.1"/>
    </source>
</evidence>
<reference evidence="1" key="1">
    <citation type="submission" date="2020-09" db="EMBL/GenBank/DDBJ databases">
        <title>Genome-Enabled Discovery of Anthraquinone Biosynthesis in Senna tora.</title>
        <authorList>
            <person name="Kang S.-H."/>
            <person name="Pandey R.P."/>
            <person name="Lee C.-M."/>
            <person name="Sim J.-S."/>
            <person name="Jeong J.-T."/>
            <person name="Choi B.-S."/>
            <person name="Jung M."/>
            <person name="Ginzburg D."/>
            <person name="Zhao K."/>
            <person name="Won S.Y."/>
            <person name="Oh T.-J."/>
            <person name="Yu Y."/>
            <person name="Kim N.-H."/>
            <person name="Lee O.R."/>
            <person name="Lee T.-H."/>
            <person name="Bashyal P."/>
            <person name="Kim T.-S."/>
            <person name="Lee W.-H."/>
            <person name="Kawkins C."/>
            <person name="Kim C.-K."/>
            <person name="Kim J.S."/>
            <person name="Ahn B.O."/>
            <person name="Rhee S.Y."/>
            <person name="Sohng J.K."/>
        </authorList>
    </citation>
    <scope>NUCLEOTIDE SEQUENCE</scope>
    <source>
        <tissue evidence="1">Leaf</tissue>
    </source>
</reference>
<protein>
    <submittedName>
        <fullName evidence="1">Uncharacterized protein</fullName>
    </submittedName>
</protein>
<organism evidence="1 2">
    <name type="scientific">Senna tora</name>
    <dbReference type="NCBI Taxonomy" id="362788"/>
    <lineage>
        <taxon>Eukaryota</taxon>
        <taxon>Viridiplantae</taxon>
        <taxon>Streptophyta</taxon>
        <taxon>Embryophyta</taxon>
        <taxon>Tracheophyta</taxon>
        <taxon>Spermatophyta</taxon>
        <taxon>Magnoliopsida</taxon>
        <taxon>eudicotyledons</taxon>
        <taxon>Gunneridae</taxon>
        <taxon>Pentapetalae</taxon>
        <taxon>rosids</taxon>
        <taxon>fabids</taxon>
        <taxon>Fabales</taxon>
        <taxon>Fabaceae</taxon>
        <taxon>Caesalpinioideae</taxon>
        <taxon>Cassia clade</taxon>
        <taxon>Senna</taxon>
    </lineage>
</organism>
<comment type="caution">
    <text evidence="1">The sequence shown here is derived from an EMBL/GenBank/DDBJ whole genome shotgun (WGS) entry which is preliminary data.</text>
</comment>
<accession>A0A834WYX3</accession>
<dbReference type="AlphaFoldDB" id="A0A834WYX3"/>
<dbReference type="Proteomes" id="UP000634136">
    <property type="component" value="Unassembled WGS sequence"/>
</dbReference>
<evidence type="ECO:0000313" key="2">
    <source>
        <dbReference type="Proteomes" id="UP000634136"/>
    </source>
</evidence>
<name>A0A834WYX3_9FABA</name>
<gene>
    <name evidence="1" type="ORF">G2W53_009717</name>
</gene>
<dbReference type="EMBL" id="JAAIUW010000004">
    <property type="protein sequence ID" value="KAF7834858.1"/>
    <property type="molecule type" value="Genomic_DNA"/>
</dbReference>
<sequence length="30" mass="3541">MLSVKVSRDEVDRLHRVRLNYDLLQIFAPG</sequence>